<keyword evidence="8 11" id="KW-0333">Golgi apparatus</keyword>
<feature type="domain" description="Coatomer subunit gamma C-terminal" evidence="15">
    <location>
        <begin position="910"/>
        <end position="1021"/>
    </location>
</feature>
<evidence type="ECO:0000259" key="13">
    <source>
        <dbReference type="Pfam" id="PF01602"/>
    </source>
</evidence>
<evidence type="ECO:0000256" key="10">
    <source>
        <dbReference type="ARBA" id="ARBA00023329"/>
    </source>
</evidence>
<reference evidence="16" key="1">
    <citation type="journal article" date="2022" name="bioRxiv">
        <title>Genomics of Preaxostyla Flagellates Illuminates Evolutionary Transitions and the Path Towards Mitochondrial Loss.</title>
        <authorList>
            <person name="Novak L.V.F."/>
            <person name="Treitli S.C."/>
            <person name="Pyrih J."/>
            <person name="Halakuc P."/>
            <person name="Pipaliya S.V."/>
            <person name="Vacek V."/>
            <person name="Brzon O."/>
            <person name="Soukal P."/>
            <person name="Eme L."/>
            <person name="Dacks J.B."/>
            <person name="Karnkowska A."/>
            <person name="Elias M."/>
            <person name="Hampl V."/>
        </authorList>
    </citation>
    <scope>NUCLEOTIDE SEQUENCE</scope>
    <source>
        <strain evidence="16">RCP-MX</strain>
    </source>
</reference>
<keyword evidence="3 11" id="KW-0813">Transport</keyword>
<protein>
    <recommendedName>
        <fullName evidence="11">Coatomer subunit gamma</fullName>
    </recommendedName>
</protein>
<evidence type="ECO:0000256" key="7">
    <source>
        <dbReference type="ARBA" id="ARBA00022927"/>
    </source>
</evidence>
<evidence type="ECO:0000313" key="16">
    <source>
        <dbReference type="EMBL" id="KAJ4461234.1"/>
    </source>
</evidence>
<dbReference type="InterPro" id="IPR011989">
    <property type="entry name" value="ARM-like"/>
</dbReference>
<feature type="domain" description="Coatomer gamma subunit appendage Ig-like subdomain" evidence="14">
    <location>
        <begin position="771"/>
        <end position="906"/>
    </location>
</feature>
<keyword evidence="6 11" id="KW-0931">ER-Golgi transport</keyword>
<evidence type="ECO:0000256" key="3">
    <source>
        <dbReference type="ARBA" id="ARBA00022448"/>
    </source>
</evidence>
<keyword evidence="5" id="KW-0677">Repeat</keyword>
<accession>A0ABQ8UPY7</accession>
<evidence type="ECO:0000256" key="1">
    <source>
        <dbReference type="ARBA" id="ARBA00004255"/>
    </source>
</evidence>
<comment type="function">
    <text evidence="11">The coatomer is a cytosolic protein complex that binds to dilysine motifs and reversibly associates with Golgi non-clathrin-coated vesicles, which further mediate biosynthetic protein transport from the ER, via the Golgi up to the trans Golgi network. Coatomer complex is required for budding from Golgi membranes, and is essential for the retrograde Golgi-to-ER transport of dilysine-tagged proteins.</text>
</comment>
<dbReference type="EMBL" id="JAPMOS010000008">
    <property type="protein sequence ID" value="KAJ4461234.1"/>
    <property type="molecule type" value="Genomic_DNA"/>
</dbReference>
<dbReference type="InterPro" id="IPR017106">
    <property type="entry name" value="Coatomer_gsu"/>
</dbReference>
<dbReference type="Pfam" id="PF08752">
    <property type="entry name" value="COP-gamma_platf"/>
    <property type="match status" value="1"/>
</dbReference>
<evidence type="ECO:0000259" key="14">
    <source>
        <dbReference type="Pfam" id="PF08752"/>
    </source>
</evidence>
<evidence type="ECO:0000256" key="4">
    <source>
        <dbReference type="ARBA" id="ARBA00022490"/>
    </source>
</evidence>
<keyword evidence="10 11" id="KW-0968">Cytoplasmic vesicle</keyword>
<dbReference type="InterPro" id="IPR013041">
    <property type="entry name" value="Clathrin_app_Ig-like_sf"/>
</dbReference>
<comment type="subunit">
    <text evidence="11">Oligomeric complex.</text>
</comment>
<dbReference type="InterPro" id="IPR012295">
    <property type="entry name" value="TBP_dom_sf"/>
</dbReference>
<dbReference type="InterPro" id="IPR016024">
    <property type="entry name" value="ARM-type_fold"/>
</dbReference>
<keyword evidence="9 11" id="KW-0472">Membrane</keyword>
<evidence type="ECO:0000256" key="6">
    <source>
        <dbReference type="ARBA" id="ARBA00022892"/>
    </source>
</evidence>
<evidence type="ECO:0000259" key="15">
    <source>
        <dbReference type="Pfam" id="PF16381"/>
    </source>
</evidence>
<dbReference type="SUPFAM" id="SSF48371">
    <property type="entry name" value="ARM repeat"/>
    <property type="match status" value="1"/>
</dbReference>
<dbReference type="SUPFAM" id="SSF55711">
    <property type="entry name" value="Subdomain of clathrin and coatomer appendage domain"/>
    <property type="match status" value="1"/>
</dbReference>
<dbReference type="InterPro" id="IPR009028">
    <property type="entry name" value="Coatomer/calthrin_app_sub_C"/>
</dbReference>
<dbReference type="Proteomes" id="UP001141327">
    <property type="component" value="Unassembled WGS sequence"/>
</dbReference>
<comment type="caution">
    <text evidence="16">The sequence shown here is derived from an EMBL/GenBank/DDBJ whole genome shotgun (WGS) entry which is preliminary data.</text>
</comment>
<keyword evidence="17" id="KW-1185">Reference proteome</keyword>
<dbReference type="PIRSF" id="PIRSF037093">
    <property type="entry name" value="Coatomer_gamma_subunit"/>
    <property type="match status" value="1"/>
</dbReference>
<dbReference type="Gene3D" id="2.60.40.1480">
    <property type="entry name" value="Coatomer, gamma subunit, appendage domain"/>
    <property type="match status" value="1"/>
</dbReference>
<dbReference type="SUPFAM" id="SSF49348">
    <property type="entry name" value="Clathrin adaptor appendage domain"/>
    <property type="match status" value="1"/>
</dbReference>
<dbReference type="InterPro" id="IPR032154">
    <property type="entry name" value="Coatomer_g_Cpla"/>
</dbReference>
<organism evidence="16 17">
    <name type="scientific">Paratrimastix pyriformis</name>
    <dbReference type="NCBI Taxonomy" id="342808"/>
    <lineage>
        <taxon>Eukaryota</taxon>
        <taxon>Metamonada</taxon>
        <taxon>Preaxostyla</taxon>
        <taxon>Paratrimastigidae</taxon>
        <taxon>Paratrimastix</taxon>
    </lineage>
</organism>
<dbReference type="Pfam" id="PF01602">
    <property type="entry name" value="Adaptin_N"/>
    <property type="match status" value="1"/>
</dbReference>
<keyword evidence="4 11" id="KW-0963">Cytoplasm</keyword>
<evidence type="ECO:0000256" key="5">
    <source>
        <dbReference type="ARBA" id="ARBA00022737"/>
    </source>
</evidence>
<feature type="compositionally biased region" description="Low complexity" evidence="12">
    <location>
        <begin position="562"/>
        <end position="571"/>
    </location>
</feature>
<dbReference type="PANTHER" id="PTHR10261:SF0">
    <property type="entry name" value="COATOMER SUBUNIT GAMMA-2"/>
    <property type="match status" value="1"/>
</dbReference>
<sequence length="1022" mass="112790">MSTDISHETDCPHGLIIESNHNGRKREFGNERIWVRVQEQREQKSPADVFRTPSIYTIRAPSLPMQQSPAQQQQSGGLQQASGERVKEEDGVIPSTGIDRSTTVQAARLFHDATPRTSKVKKILIQILYLISNGENLTSKESEGIFFGVTKLFFNKDLNLHRLVYLAIKELKPAATDVIIVTSSLTKDMTHKYPFFRANALRVLSQVVDESLFQQVERYFKSSIVDKENEVCSAGLVGALKLMRVSPEPVKRWVSEIQECLKRSNTMCQYHAIALLREIKKGDRLALSKMLTSLVRGWIPSYLAQCMFIRYIGEVLHMHTHQSDPDVEAALWKALEAGLSNINERVQYETARVVVSLPDKTRVLQAVEVLKTLLRSASSATRFGAIRTLCKAASVHPVEVSTANVQLEMAVGDTNRSVATFAAITLLKTGAEFFLDRLMPRFSTLIIDIPDESRVEVVQAMQALCLRMPARVGAVFNFLSTCLRTEGGYDYKKTIVDTYLSIIEKIPTAQTDGLLHLCEFIEDCEYPPLSIRILRLLADAASSHSPISKAADTATRSPSPSPSLSASPSAPHFHQFDPSKHIRTIYNRVILEVESVRASAVTALARMALHYERLRPQILTILKRCQHDPHDEVRDRVAMYLRLLEPATVPASQRFLLEDLPAMVARAKAMAAALEPAVPSPAKPAGAAAKPAERPAEGTVQRGLYRPSVVGLVAVGVLCSGVAAFLPSCFLSPVAIGSSSLPAALLSASWAPSLEAAEDGPAEPAFYSSMGLGTLFKRTEEAPLTEPDTEYVVRCTKHIFDTHVLFQFSVRNTLPGQQLRNVTVQTAPVPGSAAADLTPDKVGILKSLEPLKTADALVSFNMRPGSFPLVVFSNLLKFEVHEVDTASGHVQEEGWQDDYQLMALELSILDFVRPVPSWPTDFGTIWTRLEPFARKSKFALREMRQVAEAFRKVRTHLSMTADLADAPAASCTRLETRLAGQMADMRPILAHALFTVEEGTVTMQLEIRSPDAAISDLVLAAL</sequence>
<dbReference type="PANTHER" id="PTHR10261">
    <property type="entry name" value="COATOMER SUBUNIT GAMMA"/>
    <property type="match status" value="1"/>
</dbReference>
<evidence type="ECO:0000256" key="9">
    <source>
        <dbReference type="ARBA" id="ARBA00023136"/>
    </source>
</evidence>
<evidence type="ECO:0000313" key="17">
    <source>
        <dbReference type="Proteomes" id="UP001141327"/>
    </source>
</evidence>
<feature type="region of interest" description="Disordered" evidence="12">
    <location>
        <begin position="547"/>
        <end position="576"/>
    </location>
</feature>
<feature type="region of interest" description="Disordered" evidence="12">
    <location>
        <begin position="680"/>
        <end position="699"/>
    </location>
</feature>
<dbReference type="Pfam" id="PF16381">
    <property type="entry name" value="Coatomer_g_Cpla"/>
    <property type="match status" value="1"/>
</dbReference>
<dbReference type="InterPro" id="IPR013040">
    <property type="entry name" value="Coatomer_gsu_app_Ig-like_dom"/>
</dbReference>
<dbReference type="InterPro" id="IPR002553">
    <property type="entry name" value="Clathrin/coatomer_adapt-like_N"/>
</dbReference>
<keyword evidence="7 11" id="KW-0653">Protein transport</keyword>
<dbReference type="Gene3D" id="1.25.10.10">
    <property type="entry name" value="Leucine-rich Repeat Variant"/>
    <property type="match status" value="1"/>
</dbReference>
<feature type="domain" description="Clathrin/coatomer adaptor adaptin-like N-terminal" evidence="13">
    <location>
        <begin position="108"/>
        <end position="646"/>
    </location>
</feature>
<comment type="subcellular location">
    <subcellularLocation>
        <location evidence="11">Cytoplasm</location>
    </subcellularLocation>
    <subcellularLocation>
        <location evidence="1 11">Golgi apparatus membrane</location>
        <topology evidence="1 11">Peripheral membrane protein</topology>
        <orientation evidence="1 11">Cytoplasmic side</orientation>
    </subcellularLocation>
    <subcellularLocation>
        <location evidence="11">Cytoplasmic vesicle</location>
        <location evidence="11">COPI-coated vesicle membrane</location>
        <topology evidence="11">Peripheral membrane protein</topology>
        <orientation evidence="11">Cytoplasmic side</orientation>
    </subcellularLocation>
</comment>
<name>A0ABQ8UPY7_9EUKA</name>
<evidence type="ECO:0000256" key="11">
    <source>
        <dbReference type="PIRNR" id="PIRNR037093"/>
    </source>
</evidence>
<gene>
    <name evidence="16" type="ORF">PAPYR_2264</name>
</gene>
<feature type="region of interest" description="Disordered" evidence="12">
    <location>
        <begin position="64"/>
        <end position="97"/>
    </location>
</feature>
<dbReference type="InterPro" id="IPR037067">
    <property type="entry name" value="Coatomer_gsu_app_sf"/>
</dbReference>
<feature type="compositionally biased region" description="Low complexity" evidence="12">
    <location>
        <begin position="64"/>
        <end position="83"/>
    </location>
</feature>
<proteinExistence type="inferred from homology"/>
<evidence type="ECO:0000256" key="12">
    <source>
        <dbReference type="SAM" id="MobiDB-lite"/>
    </source>
</evidence>
<evidence type="ECO:0000256" key="2">
    <source>
        <dbReference type="ARBA" id="ARBA00010720"/>
    </source>
</evidence>
<evidence type="ECO:0000256" key="8">
    <source>
        <dbReference type="ARBA" id="ARBA00023034"/>
    </source>
</evidence>
<dbReference type="Gene3D" id="3.30.310.10">
    <property type="entry name" value="TATA-Binding Protein"/>
    <property type="match status" value="1"/>
</dbReference>
<comment type="similarity">
    <text evidence="2 11">Belongs to the COPG family.</text>
</comment>